<dbReference type="GO" id="GO:0016020">
    <property type="term" value="C:membrane"/>
    <property type="evidence" value="ECO:0007669"/>
    <property type="project" value="InterPro"/>
</dbReference>
<feature type="domain" description="Callose synthase helical" evidence="3">
    <location>
        <begin position="241"/>
        <end position="318"/>
    </location>
</feature>
<dbReference type="Proteomes" id="UP000288805">
    <property type="component" value="Unassembled WGS sequence"/>
</dbReference>
<evidence type="ECO:0000313" key="5">
    <source>
        <dbReference type="Proteomes" id="UP000288805"/>
    </source>
</evidence>
<accession>A0A438ELH4</accession>
<evidence type="ECO:0000259" key="2">
    <source>
        <dbReference type="Pfam" id="PF02364"/>
    </source>
</evidence>
<dbReference type="PANTHER" id="PTHR12741:SF47">
    <property type="entry name" value="CALLOSE SYNTHASE 9"/>
    <property type="match status" value="1"/>
</dbReference>
<organism evidence="4 5">
    <name type="scientific">Vitis vinifera</name>
    <name type="common">Grape</name>
    <dbReference type="NCBI Taxonomy" id="29760"/>
    <lineage>
        <taxon>Eukaryota</taxon>
        <taxon>Viridiplantae</taxon>
        <taxon>Streptophyta</taxon>
        <taxon>Embryophyta</taxon>
        <taxon>Tracheophyta</taxon>
        <taxon>Spermatophyta</taxon>
        <taxon>Magnoliopsida</taxon>
        <taxon>eudicotyledons</taxon>
        <taxon>Gunneridae</taxon>
        <taxon>Pentapetalae</taxon>
        <taxon>rosids</taxon>
        <taxon>Vitales</taxon>
        <taxon>Vitaceae</taxon>
        <taxon>Viteae</taxon>
        <taxon>Vitis</taxon>
    </lineage>
</organism>
<evidence type="ECO:0000256" key="1">
    <source>
        <dbReference type="SAM" id="Phobius"/>
    </source>
</evidence>
<dbReference type="InterPro" id="IPR058851">
    <property type="entry name" value="CALS1_helical"/>
</dbReference>
<sequence length="470" mass="55142">MGHLVTPSFGFVVGDGKKVRFWKDKWCGTIPLCEAFPSLYALASYKEAWVNEVWTAEGERGESWNPCFNRPFNDWELEEVGRWFCCLEGKKAKAVWDLVMGRFERKLSSWIISFQRRDWRCGKLGGHVLSQQGEQAEYEEPGNPKSICARKVALCRVKKKLVEGNCCFGQLKEVEDYHHSMKDKEMTNILLGAQELWFLIFVLLGVSWIPAELVRYVLFHWWSFVQRARRRCGVLQHMNPLYKEEEKPDSVSGAVKAVQDLYDVVRHDVLSINMRDHYETWNQLSKARTEGRLFSKLKWPKDAETRAQVKRLCSLLTIQDSAANIPNNLEARRRLQFFTNSLFMKMPAAKLVREMLSFSVFTPYYSETVLYSMDELQKKNEDGISTLFYLQKIFPGGLGFGKISLRNLALLGKWLWRWSYRCPWKTIAQVFQEFSKFTRFVVGDEERIRVWEDLWWGDQPLGSQYPNYLE</sequence>
<keyword evidence="1" id="KW-1133">Transmembrane helix</keyword>
<dbReference type="PANTHER" id="PTHR12741">
    <property type="entry name" value="LYST-INTERACTING PROTEIN LIP5 DOPAMINE RESPONSIVE PROTEIN DRG-1"/>
    <property type="match status" value="1"/>
</dbReference>
<name>A0A438ELH4_VITVI</name>
<comment type="caution">
    <text evidence="4">The sequence shown here is derived from an EMBL/GenBank/DDBJ whole genome shotgun (WGS) entry which is preliminary data.</text>
</comment>
<keyword evidence="1" id="KW-0812">Transmembrane</keyword>
<evidence type="ECO:0000313" key="4">
    <source>
        <dbReference type="EMBL" id="RVW48586.1"/>
    </source>
</evidence>
<protein>
    <submittedName>
        <fullName evidence="4">Callose synthase 9</fullName>
    </submittedName>
</protein>
<keyword evidence="1" id="KW-0472">Membrane</keyword>
<dbReference type="GO" id="GO:0006075">
    <property type="term" value="P:(1-&gt;3)-beta-D-glucan biosynthetic process"/>
    <property type="evidence" value="ECO:0007669"/>
    <property type="project" value="InterPro"/>
</dbReference>
<proteinExistence type="predicted"/>
<dbReference type="GO" id="GO:0003843">
    <property type="term" value="F:1,3-beta-D-glucan synthase activity"/>
    <property type="evidence" value="ECO:0007669"/>
    <property type="project" value="InterPro"/>
</dbReference>
<dbReference type="Pfam" id="PF02364">
    <property type="entry name" value="Glucan_synthase"/>
    <property type="match status" value="1"/>
</dbReference>
<dbReference type="EMBL" id="QGNW01001249">
    <property type="protein sequence ID" value="RVW48586.1"/>
    <property type="molecule type" value="Genomic_DNA"/>
</dbReference>
<dbReference type="Pfam" id="PF25968">
    <property type="entry name" value="CALS1"/>
    <property type="match status" value="1"/>
</dbReference>
<feature type="transmembrane region" description="Helical" evidence="1">
    <location>
        <begin position="196"/>
        <end position="221"/>
    </location>
</feature>
<feature type="domain" description="Glycosyl transferase 48" evidence="2">
    <location>
        <begin position="325"/>
        <end position="395"/>
    </location>
</feature>
<evidence type="ECO:0000259" key="3">
    <source>
        <dbReference type="Pfam" id="PF25968"/>
    </source>
</evidence>
<dbReference type="AlphaFoldDB" id="A0A438ELH4"/>
<gene>
    <name evidence="4" type="primary">CALS9_2</name>
    <name evidence="4" type="ORF">CK203_089920</name>
</gene>
<dbReference type="GO" id="GO:0000148">
    <property type="term" value="C:1,3-beta-D-glucan synthase complex"/>
    <property type="evidence" value="ECO:0007669"/>
    <property type="project" value="InterPro"/>
</dbReference>
<dbReference type="InterPro" id="IPR003440">
    <property type="entry name" value="Glyco_trans_48_dom"/>
</dbReference>
<reference evidence="4 5" key="1">
    <citation type="journal article" date="2018" name="PLoS Genet.">
        <title>Population sequencing reveals clonal diversity and ancestral inbreeding in the grapevine cultivar Chardonnay.</title>
        <authorList>
            <person name="Roach M.J."/>
            <person name="Johnson D.L."/>
            <person name="Bohlmann J."/>
            <person name="van Vuuren H.J."/>
            <person name="Jones S.J."/>
            <person name="Pretorius I.S."/>
            <person name="Schmidt S.A."/>
            <person name="Borneman A.R."/>
        </authorList>
    </citation>
    <scope>NUCLEOTIDE SEQUENCE [LARGE SCALE GENOMIC DNA]</scope>
    <source>
        <strain evidence="5">cv. Chardonnay</strain>
        <tissue evidence="4">Leaf</tissue>
    </source>
</reference>